<evidence type="ECO:0000259" key="2">
    <source>
        <dbReference type="Pfam" id="PF00535"/>
    </source>
</evidence>
<accession>A0A4R6YAF5</accession>
<dbReference type="PANTHER" id="PTHR48090">
    <property type="entry name" value="UNDECAPRENYL-PHOSPHATE 4-DEOXY-4-FORMAMIDO-L-ARABINOSE TRANSFERASE-RELATED"/>
    <property type="match status" value="1"/>
</dbReference>
<dbReference type="SUPFAM" id="SSF53448">
    <property type="entry name" value="Nucleotide-diphospho-sugar transferases"/>
    <property type="match status" value="1"/>
</dbReference>
<dbReference type="PANTHER" id="PTHR48090:SF8">
    <property type="entry name" value="GLYCOSYLTRANSFERASE CSBB-RELATED"/>
    <property type="match status" value="1"/>
</dbReference>
<dbReference type="AlphaFoldDB" id="A0A4R6YAF5"/>
<evidence type="ECO:0000313" key="4">
    <source>
        <dbReference type="Proteomes" id="UP000294480"/>
    </source>
</evidence>
<keyword evidence="1" id="KW-0812">Transmembrane</keyword>
<keyword evidence="4" id="KW-1185">Reference proteome</keyword>
<reference evidence="3 4" key="1">
    <citation type="submission" date="2019-03" db="EMBL/GenBank/DDBJ databases">
        <title>Genomic Encyclopedia of Type Strains, Phase IV (KMG-IV): sequencing the most valuable type-strain genomes for metagenomic binning, comparative biology and taxonomic classification.</title>
        <authorList>
            <person name="Goeker M."/>
        </authorList>
    </citation>
    <scope>NUCLEOTIDE SEQUENCE [LARGE SCALE GENOMIC DNA]</scope>
    <source>
        <strain evidence="3 4">DSM 102852</strain>
    </source>
</reference>
<dbReference type="OrthoDB" id="9811884at2"/>
<gene>
    <name evidence="3" type="ORF">DFR44_10360</name>
</gene>
<dbReference type="InterPro" id="IPR029044">
    <property type="entry name" value="Nucleotide-diphossugar_trans"/>
</dbReference>
<organism evidence="3 4">
    <name type="scientific">Hydromonas duriensis</name>
    <dbReference type="NCBI Taxonomy" id="1527608"/>
    <lineage>
        <taxon>Bacteria</taxon>
        <taxon>Pseudomonadati</taxon>
        <taxon>Pseudomonadota</taxon>
        <taxon>Betaproteobacteria</taxon>
        <taxon>Burkholderiales</taxon>
        <taxon>Burkholderiaceae</taxon>
        <taxon>Hydromonas</taxon>
    </lineage>
</organism>
<dbReference type="GO" id="GO:0005886">
    <property type="term" value="C:plasma membrane"/>
    <property type="evidence" value="ECO:0007669"/>
    <property type="project" value="TreeGrafter"/>
</dbReference>
<protein>
    <submittedName>
        <fullName evidence="3">Glycosyltransferase involved in cell wall biosynthesis</fullName>
    </submittedName>
</protein>
<dbReference type="RefSeq" id="WP_133619097.1">
    <property type="nucleotide sequence ID" value="NZ_SNZE01000003.1"/>
</dbReference>
<keyword evidence="3" id="KW-0808">Transferase</keyword>
<keyword evidence="1" id="KW-1133">Transmembrane helix</keyword>
<sequence length="329" mass="36262">MPNTPFKISCIVPAHNESSHIEAFIAALTQTLSAESPHVEIIVVNDGSTDNTEAIVQKLLHHYPIRYLSLSRNFGKEAALSAGIAFADGDVTLLIDADFQHPLELVPEMFALWRSGFDMAYGVINDRSDESTLKRWGSNVLYKLLDAKNSKFSIPRNAGDFRLMDRKVVEALQQLPERNRFMKGLYAWVGYKSAALPFRPAPRAGGESSFNAKRLFGLAVTGITSFSSLPLRVSGVAGIVISLAAFIYALYIAWQTLVFGNEVPGWATLTVGMMFFSGVQLILIGVLGEYVGQIYEEVKKRPLYLIDKNQASPMLTNTPSQANEDPSTH</sequence>
<feature type="transmembrane region" description="Helical" evidence="1">
    <location>
        <begin position="266"/>
        <end position="291"/>
    </location>
</feature>
<name>A0A4R6YAF5_9BURK</name>
<comment type="caution">
    <text evidence="3">The sequence shown here is derived from an EMBL/GenBank/DDBJ whole genome shotgun (WGS) entry which is preliminary data.</text>
</comment>
<dbReference type="Gene3D" id="3.90.550.10">
    <property type="entry name" value="Spore Coat Polysaccharide Biosynthesis Protein SpsA, Chain A"/>
    <property type="match status" value="1"/>
</dbReference>
<dbReference type="EMBL" id="SNZE01000003">
    <property type="protein sequence ID" value="TDR32547.1"/>
    <property type="molecule type" value="Genomic_DNA"/>
</dbReference>
<evidence type="ECO:0000256" key="1">
    <source>
        <dbReference type="SAM" id="Phobius"/>
    </source>
</evidence>
<feature type="transmembrane region" description="Helical" evidence="1">
    <location>
        <begin position="233"/>
        <end position="254"/>
    </location>
</feature>
<dbReference type="InterPro" id="IPR050256">
    <property type="entry name" value="Glycosyltransferase_2"/>
</dbReference>
<evidence type="ECO:0000313" key="3">
    <source>
        <dbReference type="EMBL" id="TDR32547.1"/>
    </source>
</evidence>
<dbReference type="Proteomes" id="UP000294480">
    <property type="component" value="Unassembled WGS sequence"/>
</dbReference>
<dbReference type="InterPro" id="IPR001173">
    <property type="entry name" value="Glyco_trans_2-like"/>
</dbReference>
<dbReference type="Pfam" id="PF00535">
    <property type="entry name" value="Glycos_transf_2"/>
    <property type="match status" value="1"/>
</dbReference>
<proteinExistence type="predicted"/>
<feature type="domain" description="Glycosyltransferase 2-like" evidence="2">
    <location>
        <begin position="9"/>
        <end position="171"/>
    </location>
</feature>
<dbReference type="CDD" id="cd04187">
    <property type="entry name" value="DPM1_like_bac"/>
    <property type="match status" value="1"/>
</dbReference>
<keyword evidence="1" id="KW-0472">Membrane</keyword>
<dbReference type="GO" id="GO:0016740">
    <property type="term" value="F:transferase activity"/>
    <property type="evidence" value="ECO:0007669"/>
    <property type="project" value="UniProtKB-KW"/>
</dbReference>